<comment type="caution">
    <text evidence="2">The sequence shown here is derived from an EMBL/GenBank/DDBJ whole genome shotgun (WGS) entry which is preliminary data.</text>
</comment>
<reference evidence="2 3" key="1">
    <citation type="submission" date="2020-08" db="EMBL/GenBank/DDBJ databases">
        <title>Genemic of Streptomyces polyaspartic.</title>
        <authorList>
            <person name="Liu W."/>
        </authorList>
    </citation>
    <scope>NUCLEOTIDE SEQUENCE [LARGE SCALE GENOMIC DNA]</scope>
    <source>
        <strain evidence="2 3">TRM66268-LWL</strain>
    </source>
</reference>
<dbReference type="InterPro" id="IPR011009">
    <property type="entry name" value="Kinase-like_dom_sf"/>
</dbReference>
<evidence type="ECO:0000313" key="2">
    <source>
        <dbReference type="EMBL" id="MBC9718000.1"/>
    </source>
</evidence>
<organism evidence="2 3">
    <name type="scientific">Streptomyces polyasparticus</name>
    <dbReference type="NCBI Taxonomy" id="2767826"/>
    <lineage>
        <taxon>Bacteria</taxon>
        <taxon>Bacillati</taxon>
        <taxon>Actinomycetota</taxon>
        <taxon>Actinomycetes</taxon>
        <taxon>Kitasatosporales</taxon>
        <taxon>Streptomycetaceae</taxon>
        <taxon>Streptomyces</taxon>
    </lineage>
</organism>
<dbReference type="InterPro" id="IPR051678">
    <property type="entry name" value="AGP_Transferase"/>
</dbReference>
<feature type="domain" description="Aminoglycoside phosphotransferase" evidence="1">
    <location>
        <begin position="9"/>
        <end position="201"/>
    </location>
</feature>
<dbReference type="Proteomes" id="UP000642284">
    <property type="component" value="Unassembled WGS sequence"/>
</dbReference>
<evidence type="ECO:0000313" key="3">
    <source>
        <dbReference type="Proteomes" id="UP000642284"/>
    </source>
</evidence>
<dbReference type="PANTHER" id="PTHR21310:SF15">
    <property type="entry name" value="AMINOGLYCOSIDE PHOSPHOTRANSFERASE DOMAIN-CONTAINING PROTEIN"/>
    <property type="match status" value="1"/>
</dbReference>
<dbReference type="InterPro" id="IPR002575">
    <property type="entry name" value="Aminoglycoside_PTrfase"/>
</dbReference>
<protein>
    <submittedName>
        <fullName evidence="2">Aminoglycoside phosphotransferase family protein</fullName>
    </submittedName>
</protein>
<name>A0ABR7STL0_9ACTN</name>
<dbReference type="PANTHER" id="PTHR21310">
    <property type="entry name" value="AMINOGLYCOSIDE PHOSPHOTRANSFERASE-RELATED-RELATED"/>
    <property type="match status" value="1"/>
</dbReference>
<evidence type="ECO:0000259" key="1">
    <source>
        <dbReference type="Pfam" id="PF01636"/>
    </source>
</evidence>
<proteinExistence type="predicted"/>
<sequence>MLIKQYAREERFTSEVRALLILGPHGLSPQAKAVCAEHRTLLMTRTEGRPLREVLLGGRDDERIAAQLGQIVRRLHQVPAPCTGPLGAPSPLPWTEFLTAHLQMRITTLPVSPRDADRLWEWLEKRLARLLPLDNPRMLHHDLKPANLLRMPGGSLRLCDFDQARGGDPLSDLGKLWWRTFATQHTGPWRAFSRAYGLEPEAEEPILFYLVVHCVGALAYWHDNARPSYFRHARAATLLLAQHTGVHCPLTVRRAEKTKR</sequence>
<keyword evidence="3" id="KW-1185">Reference proteome</keyword>
<gene>
    <name evidence="2" type="ORF">H9Y04_36255</name>
</gene>
<accession>A0ABR7STL0</accession>
<dbReference type="Gene3D" id="3.90.1200.10">
    <property type="match status" value="1"/>
</dbReference>
<dbReference type="EMBL" id="JACTVJ010000023">
    <property type="protein sequence ID" value="MBC9718000.1"/>
    <property type="molecule type" value="Genomic_DNA"/>
</dbReference>
<dbReference type="SUPFAM" id="SSF56112">
    <property type="entry name" value="Protein kinase-like (PK-like)"/>
    <property type="match status" value="1"/>
</dbReference>
<dbReference type="Pfam" id="PF01636">
    <property type="entry name" value="APH"/>
    <property type="match status" value="1"/>
</dbReference>